<evidence type="ECO:0000313" key="1">
    <source>
        <dbReference type="EMBL" id="HBH1543580.1"/>
    </source>
</evidence>
<dbReference type="AlphaFoldDB" id="A0AAN5VNG9"/>
<gene>
    <name evidence="1" type="ORF">KRM00_003109</name>
    <name evidence="2" type="ORF">KRM00_004268</name>
</gene>
<accession>A0AAN5VNG9</accession>
<reference evidence="1" key="2">
    <citation type="submission" date="2021-06" db="EMBL/GenBank/DDBJ databases">
        <authorList>
            <consortium name="NCBI Pathogen Detection Project"/>
        </authorList>
    </citation>
    <scope>NUCLEOTIDE SEQUENCE</scope>
    <source>
        <strain evidence="1">HN1000</strain>
    </source>
</reference>
<proteinExistence type="predicted"/>
<evidence type="ECO:0000313" key="2">
    <source>
        <dbReference type="EMBL" id="HBH1544665.1"/>
    </source>
</evidence>
<name>A0AAN5VNG9_CLODI</name>
<protein>
    <submittedName>
        <fullName evidence="1">Uncharacterized protein</fullName>
    </submittedName>
</protein>
<organism evidence="1 3">
    <name type="scientific">Clostridioides difficile</name>
    <name type="common">Peptoclostridium difficile</name>
    <dbReference type="NCBI Taxonomy" id="1496"/>
    <lineage>
        <taxon>Bacteria</taxon>
        <taxon>Bacillati</taxon>
        <taxon>Bacillota</taxon>
        <taxon>Clostridia</taxon>
        <taxon>Peptostreptococcales</taxon>
        <taxon>Peptostreptococcaceae</taxon>
        <taxon>Clostridioides</taxon>
    </lineage>
</organism>
<comment type="caution">
    <text evidence="1">The sequence shown here is derived from an EMBL/GenBank/DDBJ whole genome shotgun (WGS) entry which is preliminary data.</text>
</comment>
<reference evidence="1" key="1">
    <citation type="journal article" date="2018" name="Genome Biol.">
        <title>SKESA: strategic k-mer extension for scrupulous assemblies.</title>
        <authorList>
            <person name="Souvorov A."/>
            <person name="Agarwala R."/>
            <person name="Lipman D.J."/>
        </authorList>
    </citation>
    <scope>NUCLEOTIDE SEQUENCE</scope>
    <source>
        <strain evidence="1">HN1000</strain>
    </source>
</reference>
<dbReference type="SUPFAM" id="SSF56399">
    <property type="entry name" value="ADP-ribosylation"/>
    <property type="match status" value="1"/>
</dbReference>
<dbReference type="Proteomes" id="UP000878956">
    <property type="component" value="Unassembled WGS sequence"/>
</dbReference>
<dbReference type="Gene3D" id="3.90.176.10">
    <property type="entry name" value="Toxin ADP-ribosyltransferase, Chain A, domain 1"/>
    <property type="match status" value="1"/>
</dbReference>
<dbReference type="EMBL" id="DAEPXK010000140">
    <property type="protein sequence ID" value="HBH1544665.1"/>
    <property type="molecule type" value="Genomic_DNA"/>
</dbReference>
<evidence type="ECO:0000313" key="3">
    <source>
        <dbReference type="Proteomes" id="UP000878956"/>
    </source>
</evidence>
<sequence>MYVYYFESPEKFAFNKVIRTKNQNEISLEKFNEFKETIQDKLLPYNR</sequence>
<dbReference type="EMBL" id="DAEPXK010000041">
    <property type="protein sequence ID" value="HBH1543580.1"/>
    <property type="molecule type" value="Genomic_DNA"/>
</dbReference>